<keyword evidence="2" id="KW-0233">DNA recombination</keyword>
<dbReference type="PANTHER" id="PTHR41251">
    <property type="entry name" value="NON-HOMOLOGOUS END JOINING PROTEIN KU"/>
    <property type="match status" value="1"/>
</dbReference>
<dbReference type="SMART" id="SM00559">
    <property type="entry name" value="Ku78"/>
    <property type="match status" value="1"/>
</dbReference>
<feature type="region of interest" description="Disordered" evidence="3">
    <location>
        <begin position="270"/>
        <end position="319"/>
    </location>
</feature>
<comment type="similarity">
    <text evidence="2">Belongs to the prokaryotic Ku family.</text>
</comment>
<reference evidence="6" key="1">
    <citation type="journal article" date="2019" name="Int. J. Syst. Evol. Microbiol.">
        <title>The Global Catalogue of Microorganisms (GCM) 10K type strain sequencing project: providing services to taxonomists for standard genome sequencing and annotation.</title>
        <authorList>
            <consortium name="The Broad Institute Genomics Platform"/>
            <consortium name="The Broad Institute Genome Sequencing Center for Infectious Disease"/>
            <person name="Wu L."/>
            <person name="Ma J."/>
        </authorList>
    </citation>
    <scope>NUCLEOTIDE SEQUENCE [LARGE SCALE GENOMIC DNA]</scope>
    <source>
        <strain evidence="6">TISTR 1906</strain>
    </source>
</reference>
<evidence type="ECO:0000313" key="5">
    <source>
        <dbReference type="EMBL" id="MFD2756046.1"/>
    </source>
</evidence>
<dbReference type="PANTHER" id="PTHR41251:SF1">
    <property type="entry name" value="NON-HOMOLOGOUS END JOINING PROTEIN KU"/>
    <property type="match status" value="1"/>
</dbReference>
<protein>
    <recommendedName>
        <fullName evidence="2">Non-homologous end joining protein Ku</fullName>
    </recommendedName>
</protein>
<comment type="caution">
    <text evidence="5">The sequence shown here is derived from an EMBL/GenBank/DDBJ whole genome shotgun (WGS) entry which is preliminary data.</text>
</comment>
<dbReference type="NCBIfam" id="TIGR02772">
    <property type="entry name" value="Ku_bact"/>
    <property type="match status" value="1"/>
</dbReference>
<evidence type="ECO:0000256" key="3">
    <source>
        <dbReference type="SAM" id="MobiDB-lite"/>
    </source>
</evidence>
<keyword evidence="2" id="KW-0227">DNA damage</keyword>
<evidence type="ECO:0000313" key="6">
    <source>
        <dbReference type="Proteomes" id="UP001597463"/>
    </source>
</evidence>
<dbReference type="Pfam" id="PF02735">
    <property type="entry name" value="Ku"/>
    <property type="match status" value="1"/>
</dbReference>
<name>A0ABW5UQZ3_9BURK</name>
<comment type="function">
    <text evidence="2">With LigD forms a non-homologous end joining (NHEJ) DNA repair enzyme, which repairs dsDNA breaks with reduced fidelity. Binds linear dsDNA with 5'- and 3'- overhangs but not closed circular dsDNA nor ssDNA. Recruits and stimulates the ligase activity of LigD.</text>
</comment>
<dbReference type="CDD" id="cd00789">
    <property type="entry name" value="KU_like"/>
    <property type="match status" value="1"/>
</dbReference>
<dbReference type="EMBL" id="JBHUMV010000009">
    <property type="protein sequence ID" value="MFD2756046.1"/>
    <property type="molecule type" value="Genomic_DNA"/>
</dbReference>
<organism evidence="5 6">
    <name type="scientific">Comamonas terrae</name>
    <dbReference type="NCBI Taxonomy" id="673548"/>
    <lineage>
        <taxon>Bacteria</taxon>
        <taxon>Pseudomonadati</taxon>
        <taxon>Pseudomonadota</taxon>
        <taxon>Betaproteobacteria</taxon>
        <taxon>Burkholderiales</taxon>
        <taxon>Comamonadaceae</taxon>
        <taxon>Comamonas</taxon>
    </lineage>
</organism>
<evidence type="ECO:0000256" key="1">
    <source>
        <dbReference type="ARBA" id="ARBA00023125"/>
    </source>
</evidence>
<keyword evidence="2" id="KW-0234">DNA repair</keyword>
<dbReference type="SUPFAM" id="SSF100939">
    <property type="entry name" value="SPOC domain-like"/>
    <property type="match status" value="1"/>
</dbReference>
<accession>A0ABW5UQZ3</accession>
<evidence type="ECO:0000256" key="2">
    <source>
        <dbReference type="HAMAP-Rule" id="MF_01875"/>
    </source>
</evidence>
<dbReference type="PIRSF" id="PIRSF006493">
    <property type="entry name" value="Prok_Ku"/>
    <property type="match status" value="1"/>
</dbReference>
<dbReference type="InterPro" id="IPR009187">
    <property type="entry name" value="Prok_Ku"/>
</dbReference>
<dbReference type="Proteomes" id="UP001597463">
    <property type="component" value="Unassembled WGS sequence"/>
</dbReference>
<feature type="domain" description="Ku" evidence="4">
    <location>
        <begin position="63"/>
        <end position="191"/>
    </location>
</feature>
<proteinExistence type="inferred from homology"/>
<evidence type="ECO:0000259" key="4">
    <source>
        <dbReference type="SMART" id="SM00559"/>
    </source>
</evidence>
<dbReference type="RefSeq" id="WP_066479098.1">
    <property type="nucleotide sequence ID" value="NZ_BCNT01000009.1"/>
</dbReference>
<keyword evidence="6" id="KW-1185">Reference proteome</keyword>
<feature type="compositionally biased region" description="Basic and acidic residues" evidence="3">
    <location>
        <begin position="275"/>
        <end position="290"/>
    </location>
</feature>
<dbReference type="HAMAP" id="MF_01875">
    <property type="entry name" value="Prokaryotic_Ku"/>
    <property type="match status" value="1"/>
</dbReference>
<dbReference type="InterPro" id="IPR006164">
    <property type="entry name" value="DNA_bd_Ku70/Ku80"/>
</dbReference>
<comment type="subunit">
    <text evidence="2">Homodimer. Interacts with LigD.</text>
</comment>
<dbReference type="Gene3D" id="2.40.290.10">
    <property type="match status" value="1"/>
</dbReference>
<sequence length="319" mass="35965">MAQSTRSNYSSTRAVWKGAVNFGLVHIPIGLYSATSSSDTDFNWLDKRTLQPVGYKRINKATEEELKPSEIVKGVEYENGKYVVLTEEEIMAAFPKLTRAIEIEAFIDVDEIPFIYLEKPYYTAPLNGGEKTYALLREALKKSNKVGISRIVIQTKQHLALLIPCGRALILNLLRWGGEIRPFEALNLPPLDPRDAGIKASEIRMALALINEMTQPWDADQFRNSFQDEIHRLLETKIQARDAQALRHEPNVLPSRSGSEVMDLTTLLERSLLGRNERPRKSVSRQEENMPSRAPRNKASQGARRHSSNAATAAQGKFH</sequence>
<keyword evidence="1 2" id="KW-0238">DNA-binding</keyword>
<gene>
    <name evidence="2" type="primary">ku</name>
    <name evidence="5" type="ORF">ACFSW6_18410</name>
</gene>
<dbReference type="InterPro" id="IPR016194">
    <property type="entry name" value="SPOC-like_C_dom_sf"/>
</dbReference>